<dbReference type="FunFam" id="3.30.70.100:FF:000005">
    <property type="entry name" value="Copper-exporting P-type ATPase A"/>
    <property type="match status" value="1"/>
</dbReference>
<keyword evidence="12 24" id="KW-0067">ATP-binding</keyword>
<keyword evidence="14" id="KW-1278">Translocase</keyword>
<dbReference type="InterPro" id="IPR023214">
    <property type="entry name" value="HAD_sf"/>
</dbReference>
<dbReference type="InterPro" id="IPR023298">
    <property type="entry name" value="ATPase_P-typ_TM_dom_sf"/>
</dbReference>
<dbReference type="CDD" id="cd00371">
    <property type="entry name" value="HMA"/>
    <property type="match status" value="2"/>
</dbReference>
<comment type="subcellular location">
    <subcellularLocation>
        <location evidence="1">Cell membrane</location>
        <topology evidence="1">Multi-pass membrane protein</topology>
    </subcellularLocation>
</comment>
<evidence type="ECO:0000256" key="10">
    <source>
        <dbReference type="ARBA" id="ARBA00022741"/>
    </source>
</evidence>
<comment type="function">
    <text evidence="21">Involved in copper transport.</text>
</comment>
<evidence type="ECO:0000256" key="14">
    <source>
        <dbReference type="ARBA" id="ARBA00022967"/>
    </source>
</evidence>
<feature type="transmembrane region" description="Helical" evidence="24">
    <location>
        <begin position="707"/>
        <end position="729"/>
    </location>
</feature>
<keyword evidence="16" id="KW-0186">Copper</keyword>
<dbReference type="PROSITE" id="PS01047">
    <property type="entry name" value="HMA_1"/>
    <property type="match status" value="1"/>
</dbReference>
<dbReference type="NCBIfam" id="TIGR01525">
    <property type="entry name" value="ATPase-IB_hvy"/>
    <property type="match status" value="1"/>
</dbReference>
<reference evidence="26" key="1">
    <citation type="submission" date="2020-10" db="EMBL/GenBank/DDBJ databases">
        <authorList>
            <person name="Gilroy R."/>
        </authorList>
    </citation>
    <scope>NUCLEOTIDE SEQUENCE</scope>
    <source>
        <strain evidence="26">13766</strain>
    </source>
</reference>
<evidence type="ECO:0000256" key="17">
    <source>
        <dbReference type="ARBA" id="ARBA00023065"/>
    </source>
</evidence>
<keyword evidence="8 24" id="KW-0479">Metal-binding</keyword>
<evidence type="ECO:0000259" key="25">
    <source>
        <dbReference type="PROSITE" id="PS50846"/>
    </source>
</evidence>
<evidence type="ECO:0000256" key="19">
    <source>
        <dbReference type="ARBA" id="ARBA00029719"/>
    </source>
</evidence>
<organism evidence="26 27">
    <name type="scientific">Candidatus Alectryocaccomicrobium excrementavium</name>
    <dbReference type="NCBI Taxonomy" id="2840668"/>
    <lineage>
        <taxon>Bacteria</taxon>
        <taxon>Bacillati</taxon>
        <taxon>Bacillota</taxon>
        <taxon>Clostridia</taxon>
        <taxon>Candidatus Alectryocaccomicrobium</taxon>
    </lineage>
</organism>
<evidence type="ECO:0000256" key="9">
    <source>
        <dbReference type="ARBA" id="ARBA00022737"/>
    </source>
</evidence>
<dbReference type="GO" id="GO:0005886">
    <property type="term" value="C:plasma membrane"/>
    <property type="evidence" value="ECO:0007669"/>
    <property type="project" value="UniProtKB-SubCell"/>
</dbReference>
<sequence length="875" mass="92458">MQEKQEKYDVTGMTCAACSARVEKSVCALPGIEQVSVNLLKNSMVVKYDAALQNSAGIIAAVEKAGYGAALQANAAAGKKTAPAGESAVERAKQEYAAMRHRVIGSFVFTIPLFYLSMGHMMGWPLPGIFLGDANAAIFAFTQLLLLLPVMLINNKYFRMGFKTLLHGSPNMDSLIALGASASALYGIYAFYKIAFGLGHGDLAMVHQFSHDLYFEGAGTILTLITLGKFFEARAKGRTSDAINRLLNLAPKTASVLRDGVETTIPAEEIERGDILIVRAGESVPVDGTLTQGSASIDESAITGESIPVDKQPGDKVIGATINKSGYFQMRADKVGDETALAQIIRLVDEATSSKAPIAKLADKVAGIFVPVVIAIALVSAIVWLITGAGFEFALSIGVSVLVVSCPCALGLATPTAIMVGTGRGAANGILIKSAEALETAHSIQTVVLDKTGTITMGQPVLTDVFHTPQMPEDALLQLAASLEKLSEHPLGKAIVEAAEARNLSLLPVEDFQQIPGQGIRGTIQGKVCLAGNQKLMEAFGVENHALDELQGKMADMGKTPLFFAVDGRLVGMAAVADVVKPTSKQAIDTLKSLGIEVVMLTGDHQKTARAIANQVGADRVIAEVLPQDKEREVRQLQQSGKKVAMVGDGINDAPALARADVGIAIGAGTDVAMESADIVLMKNDLLDVATAIELSKATIRNIKQNLFWAFFYNAICIPVAAGCFYAAFQLKMNPMIAALAMSFSSVFVVSNALRLRFFKPGRAAARADARAAQTNALHVEEIPLLQPEAAPVNAAPNKKEETEMKKEIMVEGMMCQNCVKHVVKALTGLDGVSDVHVSLEEKMASVVAAPSVTDEALKAAIEDAGYTVTGVHTA</sequence>
<dbReference type="PANTHER" id="PTHR43520:SF8">
    <property type="entry name" value="P-TYPE CU(+) TRANSPORTER"/>
    <property type="match status" value="1"/>
</dbReference>
<evidence type="ECO:0000256" key="15">
    <source>
        <dbReference type="ARBA" id="ARBA00022989"/>
    </source>
</evidence>
<dbReference type="Gene3D" id="3.30.70.100">
    <property type="match status" value="2"/>
</dbReference>
<evidence type="ECO:0000313" key="26">
    <source>
        <dbReference type="EMBL" id="HIS94034.1"/>
    </source>
</evidence>
<dbReference type="Pfam" id="PF00403">
    <property type="entry name" value="HMA"/>
    <property type="match status" value="2"/>
</dbReference>
<dbReference type="PANTHER" id="PTHR43520">
    <property type="entry name" value="ATP7, ISOFORM B"/>
    <property type="match status" value="1"/>
</dbReference>
<dbReference type="PROSITE" id="PS00154">
    <property type="entry name" value="ATPASE_E1_E2"/>
    <property type="match status" value="1"/>
</dbReference>
<evidence type="ECO:0000256" key="6">
    <source>
        <dbReference type="ARBA" id="ARBA00022475"/>
    </source>
</evidence>
<dbReference type="Gene3D" id="3.40.50.1000">
    <property type="entry name" value="HAD superfamily/HAD-like"/>
    <property type="match status" value="1"/>
</dbReference>
<dbReference type="GO" id="GO:0005524">
    <property type="term" value="F:ATP binding"/>
    <property type="evidence" value="ECO:0007669"/>
    <property type="project" value="UniProtKB-UniRule"/>
</dbReference>
<dbReference type="FunFam" id="3.40.50.1000:FF:000333">
    <property type="entry name" value="Copper-transporting ATPase 2"/>
    <property type="match status" value="1"/>
</dbReference>
<keyword evidence="6 24" id="KW-1003">Cell membrane</keyword>
<comment type="catalytic activity">
    <reaction evidence="22">
        <text>Cu(+)(in) + ATP + H2O = Cu(+)(out) + ADP + phosphate + H(+)</text>
        <dbReference type="Rhea" id="RHEA:25792"/>
        <dbReference type="ChEBI" id="CHEBI:15377"/>
        <dbReference type="ChEBI" id="CHEBI:15378"/>
        <dbReference type="ChEBI" id="CHEBI:30616"/>
        <dbReference type="ChEBI" id="CHEBI:43474"/>
        <dbReference type="ChEBI" id="CHEBI:49552"/>
        <dbReference type="ChEBI" id="CHEBI:456216"/>
        <dbReference type="EC" id="7.2.2.8"/>
    </reaction>
</comment>
<dbReference type="FunFam" id="3.30.70.100:FF:000001">
    <property type="entry name" value="ATPase copper transporting beta"/>
    <property type="match status" value="1"/>
</dbReference>
<dbReference type="InterPro" id="IPR027256">
    <property type="entry name" value="P-typ_ATPase_IB"/>
</dbReference>
<evidence type="ECO:0000256" key="16">
    <source>
        <dbReference type="ARBA" id="ARBA00023008"/>
    </source>
</evidence>
<keyword evidence="11" id="KW-0187">Copper transport</keyword>
<keyword evidence="9" id="KW-0677">Repeat</keyword>
<dbReference type="NCBIfam" id="TIGR01511">
    <property type="entry name" value="ATPase-IB1_Cu"/>
    <property type="match status" value="1"/>
</dbReference>
<evidence type="ECO:0000256" key="13">
    <source>
        <dbReference type="ARBA" id="ARBA00022842"/>
    </source>
</evidence>
<dbReference type="SUPFAM" id="SSF81665">
    <property type="entry name" value="Calcium ATPase, transmembrane domain M"/>
    <property type="match status" value="1"/>
</dbReference>
<protein>
    <recommendedName>
        <fullName evidence="4">Copper-exporting P-type ATPase</fullName>
        <ecNumber evidence="3">7.2.2.8</ecNumber>
    </recommendedName>
    <alternativeName>
        <fullName evidence="19">Copper-exporting P-type ATPase A</fullName>
    </alternativeName>
    <alternativeName>
        <fullName evidence="20">Cu(+)-exporting ATPase</fullName>
    </alternativeName>
    <alternativeName>
        <fullName evidence="23">Probable copper-transporting ATPase SynA</fullName>
    </alternativeName>
</protein>
<evidence type="ECO:0000256" key="8">
    <source>
        <dbReference type="ARBA" id="ARBA00022723"/>
    </source>
</evidence>
<dbReference type="SFLD" id="SFLDG00002">
    <property type="entry name" value="C1.7:_P-type_atpase_like"/>
    <property type="match status" value="1"/>
</dbReference>
<evidence type="ECO:0000256" key="3">
    <source>
        <dbReference type="ARBA" id="ARBA00012517"/>
    </source>
</evidence>
<feature type="domain" description="HMA" evidence="25">
    <location>
        <begin position="4"/>
        <end position="70"/>
    </location>
</feature>
<dbReference type="GO" id="GO:0043682">
    <property type="term" value="F:P-type divalent copper transporter activity"/>
    <property type="evidence" value="ECO:0007669"/>
    <property type="project" value="TreeGrafter"/>
</dbReference>
<dbReference type="GO" id="GO:0140581">
    <property type="term" value="F:P-type monovalent copper transporter activity"/>
    <property type="evidence" value="ECO:0007669"/>
    <property type="project" value="UniProtKB-EC"/>
</dbReference>
<evidence type="ECO:0000256" key="5">
    <source>
        <dbReference type="ARBA" id="ARBA00022448"/>
    </source>
</evidence>
<feature type="transmembrane region" description="Helical" evidence="24">
    <location>
        <begin position="212"/>
        <end position="231"/>
    </location>
</feature>
<dbReference type="InterPro" id="IPR017969">
    <property type="entry name" value="Heavy-metal-associated_CS"/>
</dbReference>
<keyword evidence="5" id="KW-0813">Transport</keyword>
<feature type="domain" description="HMA" evidence="25">
    <location>
        <begin position="805"/>
        <end position="870"/>
    </location>
</feature>
<dbReference type="PRINTS" id="PR00943">
    <property type="entry name" value="CUATPASE"/>
</dbReference>
<dbReference type="SUPFAM" id="SSF81653">
    <property type="entry name" value="Calcium ATPase, transduction domain A"/>
    <property type="match status" value="1"/>
</dbReference>
<evidence type="ECO:0000256" key="7">
    <source>
        <dbReference type="ARBA" id="ARBA00022692"/>
    </source>
</evidence>
<evidence type="ECO:0000256" key="20">
    <source>
        <dbReference type="ARBA" id="ARBA00033239"/>
    </source>
</evidence>
<dbReference type="Gene3D" id="2.70.150.10">
    <property type="entry name" value="Calcium-transporting ATPase, cytoplasmic transduction domain A"/>
    <property type="match status" value="1"/>
</dbReference>
<dbReference type="InterPro" id="IPR006121">
    <property type="entry name" value="HMA_dom"/>
</dbReference>
<evidence type="ECO:0000256" key="18">
    <source>
        <dbReference type="ARBA" id="ARBA00023136"/>
    </source>
</evidence>
<dbReference type="EC" id="7.2.2.8" evidence="3"/>
<dbReference type="InterPro" id="IPR036163">
    <property type="entry name" value="HMA_dom_sf"/>
</dbReference>
<evidence type="ECO:0000256" key="21">
    <source>
        <dbReference type="ARBA" id="ARBA00037427"/>
    </source>
</evidence>
<feature type="transmembrane region" description="Helical" evidence="24">
    <location>
        <begin position="174"/>
        <end position="192"/>
    </location>
</feature>
<accession>A0A9D1K6Y2</accession>
<dbReference type="CDD" id="cd02094">
    <property type="entry name" value="P-type_ATPase_Cu-like"/>
    <property type="match status" value="1"/>
</dbReference>
<feature type="transmembrane region" description="Helical" evidence="24">
    <location>
        <begin position="134"/>
        <end position="153"/>
    </location>
</feature>
<dbReference type="SFLD" id="SFLDS00003">
    <property type="entry name" value="Haloacid_Dehalogenase"/>
    <property type="match status" value="1"/>
</dbReference>
<dbReference type="InterPro" id="IPR044492">
    <property type="entry name" value="P_typ_ATPase_HD_dom"/>
</dbReference>
<reference evidence="26" key="2">
    <citation type="journal article" date="2021" name="PeerJ">
        <title>Extensive microbial diversity within the chicken gut microbiome revealed by metagenomics and culture.</title>
        <authorList>
            <person name="Gilroy R."/>
            <person name="Ravi A."/>
            <person name="Getino M."/>
            <person name="Pursley I."/>
            <person name="Horton D.L."/>
            <person name="Alikhan N.F."/>
            <person name="Baker D."/>
            <person name="Gharbi K."/>
            <person name="Hall N."/>
            <person name="Watson M."/>
            <person name="Adriaenssens E.M."/>
            <person name="Foster-Nyarko E."/>
            <person name="Jarju S."/>
            <person name="Secka A."/>
            <person name="Antonio M."/>
            <person name="Oren A."/>
            <person name="Chaudhuri R.R."/>
            <person name="La Ragione R."/>
            <person name="Hildebrand F."/>
            <person name="Pallen M.J."/>
        </authorList>
    </citation>
    <scope>NUCLEOTIDE SEQUENCE</scope>
    <source>
        <strain evidence="26">13766</strain>
    </source>
</reference>
<keyword evidence="13" id="KW-0460">Magnesium</keyword>
<feature type="transmembrane region" description="Helical" evidence="24">
    <location>
        <begin position="735"/>
        <end position="754"/>
    </location>
</feature>
<dbReference type="FunFam" id="2.70.150.10:FF:000020">
    <property type="entry name" value="Copper-exporting P-type ATPase A"/>
    <property type="match status" value="1"/>
</dbReference>
<evidence type="ECO:0000256" key="24">
    <source>
        <dbReference type="RuleBase" id="RU362081"/>
    </source>
</evidence>
<keyword evidence="7 24" id="KW-0812">Transmembrane</keyword>
<dbReference type="InterPro" id="IPR059000">
    <property type="entry name" value="ATPase_P-type_domA"/>
</dbReference>
<keyword evidence="18 24" id="KW-0472">Membrane</keyword>
<dbReference type="NCBIfam" id="TIGR00003">
    <property type="entry name" value="copper ion binding protein"/>
    <property type="match status" value="2"/>
</dbReference>
<evidence type="ECO:0000256" key="2">
    <source>
        <dbReference type="ARBA" id="ARBA00006024"/>
    </source>
</evidence>
<keyword evidence="15 24" id="KW-1133">Transmembrane helix</keyword>
<dbReference type="InterPro" id="IPR006122">
    <property type="entry name" value="HMA_Cu_ion-bd"/>
</dbReference>
<comment type="caution">
    <text evidence="26">The sequence shown here is derived from an EMBL/GenBank/DDBJ whole genome shotgun (WGS) entry which is preliminary data.</text>
</comment>
<evidence type="ECO:0000256" key="23">
    <source>
        <dbReference type="ARBA" id="ARBA00069640"/>
    </source>
</evidence>
<dbReference type="SUPFAM" id="SSF55008">
    <property type="entry name" value="HMA, heavy metal-associated domain"/>
    <property type="match status" value="2"/>
</dbReference>
<gene>
    <name evidence="26" type="ORF">IAA84_13565</name>
</gene>
<dbReference type="InterPro" id="IPR036412">
    <property type="entry name" value="HAD-like_sf"/>
</dbReference>
<dbReference type="InterPro" id="IPR023299">
    <property type="entry name" value="ATPase_P-typ_cyto_dom_N"/>
</dbReference>
<dbReference type="SFLD" id="SFLDF00027">
    <property type="entry name" value="p-type_atpase"/>
    <property type="match status" value="1"/>
</dbReference>
<dbReference type="PROSITE" id="PS50846">
    <property type="entry name" value="HMA_2"/>
    <property type="match status" value="2"/>
</dbReference>
<dbReference type="InterPro" id="IPR008250">
    <property type="entry name" value="ATPase_P-typ_transduc_dom_A_sf"/>
</dbReference>
<feature type="transmembrane region" description="Helical" evidence="24">
    <location>
        <begin position="365"/>
        <end position="387"/>
    </location>
</feature>
<dbReference type="Pfam" id="PF00122">
    <property type="entry name" value="E1-E2_ATPase"/>
    <property type="match status" value="1"/>
</dbReference>
<dbReference type="NCBIfam" id="TIGR01494">
    <property type="entry name" value="ATPase_P-type"/>
    <property type="match status" value="1"/>
</dbReference>
<comment type="similarity">
    <text evidence="2 24">Belongs to the cation transport ATPase (P-type) (TC 3.A.3) family. Type IB subfamily.</text>
</comment>
<dbReference type="InterPro" id="IPR018303">
    <property type="entry name" value="ATPase_P-typ_P_site"/>
</dbReference>
<evidence type="ECO:0000256" key="22">
    <source>
        <dbReference type="ARBA" id="ARBA00049289"/>
    </source>
</evidence>
<dbReference type="Gene3D" id="3.40.1110.10">
    <property type="entry name" value="Calcium-transporting ATPase, cytoplasmic domain N"/>
    <property type="match status" value="1"/>
</dbReference>
<keyword evidence="17" id="KW-0406">Ion transport</keyword>
<feature type="transmembrane region" description="Helical" evidence="24">
    <location>
        <begin position="393"/>
        <end position="414"/>
    </location>
</feature>
<dbReference type="EMBL" id="DVJN01000260">
    <property type="protein sequence ID" value="HIS94034.1"/>
    <property type="molecule type" value="Genomic_DNA"/>
</dbReference>
<evidence type="ECO:0000313" key="27">
    <source>
        <dbReference type="Proteomes" id="UP000824140"/>
    </source>
</evidence>
<dbReference type="GO" id="GO:0005507">
    <property type="term" value="F:copper ion binding"/>
    <property type="evidence" value="ECO:0007669"/>
    <property type="project" value="InterPro"/>
</dbReference>
<evidence type="ECO:0000256" key="4">
    <source>
        <dbReference type="ARBA" id="ARBA00015102"/>
    </source>
</evidence>
<proteinExistence type="inferred from homology"/>
<dbReference type="GO" id="GO:0055070">
    <property type="term" value="P:copper ion homeostasis"/>
    <property type="evidence" value="ECO:0007669"/>
    <property type="project" value="TreeGrafter"/>
</dbReference>
<keyword evidence="10 24" id="KW-0547">Nucleotide-binding</keyword>
<dbReference type="InterPro" id="IPR001757">
    <property type="entry name" value="P_typ_ATPase"/>
</dbReference>
<name>A0A9D1K6Y2_9FIRM</name>
<dbReference type="PRINTS" id="PR00119">
    <property type="entry name" value="CATATPASE"/>
</dbReference>
<feature type="transmembrane region" description="Helical" evidence="24">
    <location>
        <begin position="103"/>
        <end position="122"/>
    </location>
</feature>
<dbReference type="AlphaFoldDB" id="A0A9D1K6Y2"/>
<dbReference type="SUPFAM" id="SSF56784">
    <property type="entry name" value="HAD-like"/>
    <property type="match status" value="1"/>
</dbReference>
<dbReference type="Pfam" id="PF00702">
    <property type="entry name" value="Hydrolase"/>
    <property type="match status" value="1"/>
</dbReference>
<evidence type="ECO:0000256" key="11">
    <source>
        <dbReference type="ARBA" id="ARBA00022796"/>
    </source>
</evidence>
<evidence type="ECO:0000256" key="1">
    <source>
        <dbReference type="ARBA" id="ARBA00004651"/>
    </source>
</evidence>
<dbReference type="Proteomes" id="UP000824140">
    <property type="component" value="Unassembled WGS sequence"/>
</dbReference>
<dbReference type="GO" id="GO:0016887">
    <property type="term" value="F:ATP hydrolysis activity"/>
    <property type="evidence" value="ECO:0007669"/>
    <property type="project" value="InterPro"/>
</dbReference>
<evidence type="ECO:0000256" key="12">
    <source>
        <dbReference type="ARBA" id="ARBA00022840"/>
    </source>
</evidence>